<reference evidence="2" key="1">
    <citation type="journal article" date="2019" name="Int. J. Syst. Evol. Microbiol.">
        <title>The Global Catalogue of Microorganisms (GCM) 10K type strain sequencing project: providing services to taxonomists for standard genome sequencing and annotation.</title>
        <authorList>
            <consortium name="The Broad Institute Genomics Platform"/>
            <consortium name="The Broad Institute Genome Sequencing Center for Infectious Disease"/>
            <person name="Wu L."/>
            <person name="Ma J."/>
        </authorList>
    </citation>
    <scope>NUCLEOTIDE SEQUENCE [LARGE SCALE GENOMIC DNA]</scope>
    <source>
        <strain evidence="2">CCM 8681</strain>
    </source>
</reference>
<protein>
    <submittedName>
        <fullName evidence="1">Uncharacterized protein</fullName>
    </submittedName>
</protein>
<evidence type="ECO:0000313" key="2">
    <source>
        <dbReference type="Proteomes" id="UP000624701"/>
    </source>
</evidence>
<dbReference type="RefSeq" id="WP_188373781.1">
    <property type="nucleotide sequence ID" value="NZ_BMDQ01000001.1"/>
</dbReference>
<comment type="caution">
    <text evidence="1">The sequence shown here is derived from an EMBL/GenBank/DDBJ whole genome shotgun (WGS) entry which is preliminary data.</text>
</comment>
<organism evidence="1 2">
    <name type="scientific">Winogradskyella haliclonae</name>
    <dbReference type="NCBI Taxonomy" id="2048558"/>
    <lineage>
        <taxon>Bacteria</taxon>
        <taxon>Pseudomonadati</taxon>
        <taxon>Bacteroidota</taxon>
        <taxon>Flavobacteriia</taxon>
        <taxon>Flavobacteriales</taxon>
        <taxon>Flavobacteriaceae</taxon>
        <taxon>Winogradskyella</taxon>
    </lineage>
</organism>
<sequence>MPDKKLKYQEQIDTFDPDLTGFYERDRDSFRFVHKDNDDERNFLPAFVIDENRTQNNFRGFGLSFFEDETKAINRYTLLNNDMPNIHKKIGTHLAKGFIESEDGISDDANEFSHFTLLEYEDVEISGKFSQSIRIYND</sequence>
<dbReference type="Proteomes" id="UP000624701">
    <property type="component" value="Unassembled WGS sequence"/>
</dbReference>
<gene>
    <name evidence="1" type="ORF">GCM10011444_11990</name>
</gene>
<name>A0ABQ2BWR7_9FLAO</name>
<dbReference type="EMBL" id="BMDQ01000001">
    <property type="protein sequence ID" value="GGI56890.1"/>
    <property type="molecule type" value="Genomic_DNA"/>
</dbReference>
<accession>A0ABQ2BWR7</accession>
<proteinExistence type="predicted"/>
<evidence type="ECO:0000313" key="1">
    <source>
        <dbReference type="EMBL" id="GGI56890.1"/>
    </source>
</evidence>
<keyword evidence="2" id="KW-1185">Reference proteome</keyword>